<dbReference type="EMBL" id="SSNY01000002">
    <property type="protein sequence ID" value="THF59149.1"/>
    <property type="molecule type" value="Genomic_DNA"/>
</dbReference>
<protein>
    <submittedName>
        <fullName evidence="2">Uncharacterized protein</fullName>
    </submittedName>
</protein>
<reference evidence="2 3" key="1">
    <citation type="submission" date="2019-04" db="EMBL/GenBank/DDBJ databases">
        <title>Mesorhizobium composti sp. nov., isolated from compost.</title>
        <authorList>
            <person name="Lin S.-Y."/>
            <person name="Hameed A."/>
            <person name="Hsieh Y.-T."/>
            <person name="Young C.-C."/>
        </authorList>
    </citation>
    <scope>NUCLEOTIDE SEQUENCE [LARGE SCALE GENOMIC DNA]</scope>
    <source>
        <strain evidence="2 3">CC-YTH430</strain>
    </source>
</reference>
<dbReference type="Proteomes" id="UP000306441">
    <property type="component" value="Unassembled WGS sequence"/>
</dbReference>
<name>A0ABY2QDC0_9HYPH</name>
<keyword evidence="1" id="KW-0812">Transmembrane</keyword>
<proteinExistence type="predicted"/>
<feature type="transmembrane region" description="Helical" evidence="1">
    <location>
        <begin position="138"/>
        <end position="160"/>
    </location>
</feature>
<keyword evidence="1" id="KW-1133">Transmembrane helix</keyword>
<feature type="transmembrane region" description="Helical" evidence="1">
    <location>
        <begin position="83"/>
        <end position="104"/>
    </location>
</feature>
<gene>
    <name evidence="2" type="ORF">E6C48_05755</name>
</gene>
<dbReference type="RefSeq" id="WP_136354933.1">
    <property type="nucleotide sequence ID" value="NZ_SSNY01000002.1"/>
</dbReference>
<sequence>MAKTVSSFVLITVLTALLMALSIALARHGYASFGALGARRLDGLASAASFIPLAAIYFFGVALLMILPLRAAAFVLVSGVEPVYWAAVVLFATIVGCLLARVAFGQTGALKVLLDWQFVFVAAVVGCHAILNELRRNVLLRSLALVLAIAASLACLFWTFS</sequence>
<organism evidence="2 3">
    <name type="scientific">Ollibium composti</name>
    <dbReference type="NCBI Taxonomy" id="2675109"/>
    <lineage>
        <taxon>Bacteria</taxon>
        <taxon>Pseudomonadati</taxon>
        <taxon>Pseudomonadota</taxon>
        <taxon>Alphaproteobacteria</taxon>
        <taxon>Hyphomicrobiales</taxon>
        <taxon>Phyllobacteriaceae</taxon>
        <taxon>Ollibium</taxon>
    </lineage>
</organism>
<keyword evidence="3" id="KW-1185">Reference proteome</keyword>
<evidence type="ECO:0000256" key="1">
    <source>
        <dbReference type="SAM" id="Phobius"/>
    </source>
</evidence>
<accession>A0ABY2QDC0</accession>
<comment type="caution">
    <text evidence="2">The sequence shown here is derived from an EMBL/GenBank/DDBJ whole genome shotgun (WGS) entry which is preliminary data.</text>
</comment>
<evidence type="ECO:0000313" key="2">
    <source>
        <dbReference type="EMBL" id="THF59149.1"/>
    </source>
</evidence>
<keyword evidence="1" id="KW-0472">Membrane</keyword>
<evidence type="ECO:0000313" key="3">
    <source>
        <dbReference type="Proteomes" id="UP000306441"/>
    </source>
</evidence>
<feature type="transmembrane region" description="Helical" evidence="1">
    <location>
        <begin position="110"/>
        <end position="131"/>
    </location>
</feature>
<feature type="transmembrane region" description="Helical" evidence="1">
    <location>
        <begin position="50"/>
        <end position="71"/>
    </location>
</feature>